<name>A0ABW2ZUH6_9ACTN</name>
<accession>A0ABW2ZUH6</accession>
<sequence>MSPRKYLDAAGKLLIQPPSSMRRCWQRGSACLTRLALEQGLRHYWHQVAPSVADRPMRHQLLVLPTFAGAEAASTARTAWHGLSRAMHHHTYELAPTVAELHGWHQDVVALLPQLQRAEPTRLAATALSVSADTKRQHPADTTPGVTAGDAGLRGA</sequence>
<gene>
    <name evidence="2" type="ORF">ACFQZ8_00005</name>
</gene>
<keyword evidence="3" id="KW-1185">Reference proteome</keyword>
<evidence type="ECO:0000313" key="2">
    <source>
        <dbReference type="EMBL" id="MFD0782332.1"/>
    </source>
</evidence>
<evidence type="ECO:0000256" key="1">
    <source>
        <dbReference type="SAM" id="MobiDB-lite"/>
    </source>
</evidence>
<dbReference type="Proteomes" id="UP001597053">
    <property type="component" value="Unassembled WGS sequence"/>
</dbReference>
<proteinExistence type="predicted"/>
<feature type="region of interest" description="Disordered" evidence="1">
    <location>
        <begin position="130"/>
        <end position="156"/>
    </location>
</feature>
<evidence type="ECO:0000313" key="3">
    <source>
        <dbReference type="Proteomes" id="UP001597053"/>
    </source>
</evidence>
<reference evidence="3" key="1">
    <citation type="journal article" date="2019" name="Int. J. Syst. Evol. Microbiol.">
        <title>The Global Catalogue of Microorganisms (GCM) 10K type strain sequencing project: providing services to taxonomists for standard genome sequencing and annotation.</title>
        <authorList>
            <consortium name="The Broad Institute Genomics Platform"/>
            <consortium name="The Broad Institute Genome Sequencing Center for Infectious Disease"/>
            <person name="Wu L."/>
            <person name="Ma J."/>
        </authorList>
    </citation>
    <scope>NUCLEOTIDE SEQUENCE [LARGE SCALE GENOMIC DNA]</scope>
    <source>
        <strain evidence="3">JCM 32148</strain>
    </source>
</reference>
<comment type="caution">
    <text evidence="2">The sequence shown here is derived from an EMBL/GenBank/DDBJ whole genome shotgun (WGS) entry which is preliminary data.</text>
</comment>
<dbReference type="EMBL" id="JBHTHM010000001">
    <property type="protein sequence ID" value="MFD0782332.1"/>
    <property type="molecule type" value="Genomic_DNA"/>
</dbReference>
<protein>
    <submittedName>
        <fullName evidence="2">Uncharacterized protein</fullName>
    </submittedName>
</protein>
<organism evidence="2 3">
    <name type="scientific">Micromonospora azadirachtae</name>
    <dbReference type="NCBI Taxonomy" id="1970735"/>
    <lineage>
        <taxon>Bacteria</taxon>
        <taxon>Bacillati</taxon>
        <taxon>Actinomycetota</taxon>
        <taxon>Actinomycetes</taxon>
        <taxon>Micromonosporales</taxon>
        <taxon>Micromonosporaceae</taxon>
        <taxon>Micromonospora</taxon>
    </lineage>
</organism>